<proteinExistence type="predicted"/>
<keyword evidence="3" id="KW-1185">Reference proteome</keyword>
<dbReference type="Gene3D" id="3.30.930.10">
    <property type="entry name" value="Bira Bifunctional Protein, Domain 2"/>
    <property type="match status" value="1"/>
</dbReference>
<dbReference type="AlphaFoldDB" id="A0A918TTR3"/>
<comment type="caution">
    <text evidence="2">The sequence shown here is derived from an EMBL/GenBank/DDBJ whole genome shotgun (WGS) entry which is preliminary data.</text>
</comment>
<dbReference type="InterPro" id="IPR050664">
    <property type="entry name" value="Octanoyltrans_LipM/LipL"/>
</dbReference>
<organism evidence="2 3">
    <name type="scientific">Roseibacillus persicicus</name>
    <dbReference type="NCBI Taxonomy" id="454148"/>
    <lineage>
        <taxon>Bacteria</taxon>
        <taxon>Pseudomonadati</taxon>
        <taxon>Verrucomicrobiota</taxon>
        <taxon>Verrucomicrobiia</taxon>
        <taxon>Verrucomicrobiales</taxon>
        <taxon>Verrucomicrobiaceae</taxon>
        <taxon>Roseibacillus</taxon>
    </lineage>
</organism>
<evidence type="ECO:0000313" key="3">
    <source>
        <dbReference type="Proteomes" id="UP000644507"/>
    </source>
</evidence>
<protein>
    <submittedName>
        <fullName evidence="2">Lipoate--protein ligase A</fullName>
    </submittedName>
</protein>
<accession>A0A918TTR3</accession>
<dbReference type="GO" id="GO:0016874">
    <property type="term" value="F:ligase activity"/>
    <property type="evidence" value="ECO:0007669"/>
    <property type="project" value="UniProtKB-KW"/>
</dbReference>
<dbReference type="SUPFAM" id="SSF55681">
    <property type="entry name" value="Class II aaRS and biotin synthetases"/>
    <property type="match status" value="1"/>
</dbReference>
<dbReference type="InterPro" id="IPR004143">
    <property type="entry name" value="BPL_LPL_catalytic"/>
</dbReference>
<reference evidence="2" key="2">
    <citation type="submission" date="2020-09" db="EMBL/GenBank/DDBJ databases">
        <authorList>
            <person name="Sun Q."/>
            <person name="Kim S."/>
        </authorList>
    </citation>
    <scope>NUCLEOTIDE SEQUENCE</scope>
    <source>
        <strain evidence="2">KCTC 12988</strain>
    </source>
</reference>
<dbReference type="InterPro" id="IPR045864">
    <property type="entry name" value="aa-tRNA-synth_II/BPL/LPL"/>
</dbReference>
<dbReference type="EMBL" id="BMXI01000014">
    <property type="protein sequence ID" value="GHC61540.1"/>
    <property type="molecule type" value="Genomic_DNA"/>
</dbReference>
<reference evidence="2" key="1">
    <citation type="journal article" date="2014" name="Int. J. Syst. Evol. Microbiol.">
        <title>Complete genome sequence of Corynebacterium casei LMG S-19264T (=DSM 44701T), isolated from a smear-ripened cheese.</title>
        <authorList>
            <consortium name="US DOE Joint Genome Institute (JGI-PGF)"/>
            <person name="Walter F."/>
            <person name="Albersmeier A."/>
            <person name="Kalinowski J."/>
            <person name="Ruckert C."/>
        </authorList>
    </citation>
    <scope>NUCLEOTIDE SEQUENCE</scope>
    <source>
        <strain evidence="2">KCTC 12988</strain>
    </source>
</reference>
<dbReference type="PANTHER" id="PTHR43679:SF2">
    <property type="entry name" value="OCTANOYL-[GCVH]:PROTEIN N-OCTANOYLTRANSFERASE"/>
    <property type="match status" value="1"/>
</dbReference>
<dbReference type="PANTHER" id="PTHR43679">
    <property type="entry name" value="OCTANOYLTRANSFERASE LIPM-RELATED"/>
    <property type="match status" value="1"/>
</dbReference>
<evidence type="ECO:0000259" key="1">
    <source>
        <dbReference type="PROSITE" id="PS51733"/>
    </source>
</evidence>
<dbReference type="Pfam" id="PF21948">
    <property type="entry name" value="LplA-B_cat"/>
    <property type="match status" value="1"/>
</dbReference>
<feature type="domain" description="BPL/LPL catalytic" evidence="1">
    <location>
        <begin position="25"/>
        <end position="192"/>
    </location>
</feature>
<keyword evidence="2" id="KW-0436">Ligase</keyword>
<evidence type="ECO:0000313" key="2">
    <source>
        <dbReference type="EMBL" id="GHC61540.1"/>
    </source>
</evidence>
<gene>
    <name evidence="2" type="primary">lplA_1</name>
    <name evidence="2" type="ORF">GCM10007100_31120</name>
</gene>
<dbReference type="Proteomes" id="UP000644507">
    <property type="component" value="Unassembled WGS sequence"/>
</dbReference>
<name>A0A918TTR3_9BACT</name>
<dbReference type="RefSeq" id="WP_189571879.1">
    <property type="nucleotide sequence ID" value="NZ_BMXI01000014.1"/>
</dbReference>
<dbReference type="PROSITE" id="PS51733">
    <property type="entry name" value="BPL_LPL_CATALYTIC"/>
    <property type="match status" value="1"/>
</dbReference>
<sequence>MQLIQDPPADGPTNMQRDLDLLETLGDEPLLRFYQWSGNWASYGYFQSEADAIAHFPNADLHFVKRPTGGGIVDHREDLTYTLLIPKSHKLAQGQRADSYYQIHQAAQRALTACGLRSQLLEKEEGEGPACFVHPVPGDLIDATTRKKLAGAAQRRTRHGLLHQGSILLPGLIDSPFSSSFYQHLQEALAEG</sequence>